<protein>
    <submittedName>
        <fullName evidence="1">Uncharacterized protein</fullName>
    </submittedName>
</protein>
<dbReference type="EMBL" id="CABPSI010000001">
    <property type="protein sequence ID" value="VVD63960.1"/>
    <property type="molecule type" value="Genomic_DNA"/>
</dbReference>
<evidence type="ECO:0000313" key="2">
    <source>
        <dbReference type="Proteomes" id="UP000333828"/>
    </source>
</evidence>
<dbReference type="RefSeq" id="WP_174995927.1">
    <property type="nucleotide sequence ID" value="NZ_CABPSI010000001.1"/>
</dbReference>
<accession>A0A5E4RKP1</accession>
<dbReference type="Proteomes" id="UP000333828">
    <property type="component" value="Unassembled WGS sequence"/>
</dbReference>
<gene>
    <name evidence="1" type="ORF">PIN31115_00238</name>
</gene>
<name>A0A5E4RKP1_9BURK</name>
<proteinExistence type="predicted"/>
<keyword evidence="2" id="KW-1185">Reference proteome</keyword>
<dbReference type="AlphaFoldDB" id="A0A5E4RKP1"/>
<reference evidence="1 2" key="1">
    <citation type="submission" date="2019-08" db="EMBL/GenBank/DDBJ databases">
        <authorList>
            <person name="Peeters C."/>
        </authorList>
    </citation>
    <scope>NUCLEOTIDE SEQUENCE [LARGE SCALE GENOMIC DNA]</scope>
    <source>
        <strain evidence="1 2">LMG 31115</strain>
    </source>
</reference>
<organism evidence="1 2">
    <name type="scientific">Pandoraea iniqua</name>
    <dbReference type="NCBI Taxonomy" id="2508288"/>
    <lineage>
        <taxon>Bacteria</taxon>
        <taxon>Pseudomonadati</taxon>
        <taxon>Pseudomonadota</taxon>
        <taxon>Betaproteobacteria</taxon>
        <taxon>Burkholderiales</taxon>
        <taxon>Burkholderiaceae</taxon>
        <taxon>Pandoraea</taxon>
    </lineage>
</organism>
<evidence type="ECO:0000313" key="1">
    <source>
        <dbReference type="EMBL" id="VVD63960.1"/>
    </source>
</evidence>
<sequence length="48" mass="5287">MQSHEAIPNQLDSNFSENVITDDDLKEVPDFEVICVEGCLSSSNVLGF</sequence>